<gene>
    <name evidence="1" type="ORF">M422DRAFT_54310</name>
</gene>
<dbReference type="EMBL" id="KN837288">
    <property type="protein sequence ID" value="KIJ29196.1"/>
    <property type="molecule type" value="Genomic_DNA"/>
</dbReference>
<dbReference type="HOGENOM" id="CLU_1378915_0_0_1"/>
<name>A0A0C9UV50_SPHS4</name>
<evidence type="ECO:0000313" key="2">
    <source>
        <dbReference type="Proteomes" id="UP000054279"/>
    </source>
</evidence>
<accession>A0A0C9UV50</accession>
<evidence type="ECO:0000313" key="1">
    <source>
        <dbReference type="EMBL" id="KIJ29196.1"/>
    </source>
</evidence>
<organism evidence="1 2">
    <name type="scientific">Sphaerobolus stellatus (strain SS14)</name>
    <dbReference type="NCBI Taxonomy" id="990650"/>
    <lineage>
        <taxon>Eukaryota</taxon>
        <taxon>Fungi</taxon>
        <taxon>Dikarya</taxon>
        <taxon>Basidiomycota</taxon>
        <taxon>Agaricomycotina</taxon>
        <taxon>Agaricomycetes</taxon>
        <taxon>Phallomycetidae</taxon>
        <taxon>Geastrales</taxon>
        <taxon>Sphaerobolaceae</taxon>
        <taxon>Sphaerobolus</taxon>
    </lineage>
</organism>
<proteinExistence type="predicted"/>
<protein>
    <submittedName>
        <fullName evidence="1">Uncharacterized protein</fullName>
    </submittedName>
</protein>
<keyword evidence="2" id="KW-1185">Reference proteome</keyword>
<dbReference type="AlphaFoldDB" id="A0A0C9UV50"/>
<dbReference type="Proteomes" id="UP000054279">
    <property type="component" value="Unassembled WGS sequence"/>
</dbReference>
<sequence length="198" mass="21861">MIHESVNTLHFNPIQASQFGYGSGGQASRVYSLPPDQGVDIGFSKLFLLNDLTSLAKIVVPDKLKARHGGFRIRSKFLSFRRKDIFIDIFEPEKQTCTARLSMINEKLEGSSILYENNSQSPDRASGRSGVAEKVVEGMNDCWDTDLLISRYSRVWTLKWGGECCRGGSITPAQPFSLLSTGGYGGLKDTAQYATPNI</sequence>
<reference evidence="1 2" key="1">
    <citation type="submission" date="2014-06" db="EMBL/GenBank/DDBJ databases">
        <title>Evolutionary Origins and Diversification of the Mycorrhizal Mutualists.</title>
        <authorList>
            <consortium name="DOE Joint Genome Institute"/>
            <consortium name="Mycorrhizal Genomics Consortium"/>
            <person name="Kohler A."/>
            <person name="Kuo A."/>
            <person name="Nagy L.G."/>
            <person name="Floudas D."/>
            <person name="Copeland A."/>
            <person name="Barry K.W."/>
            <person name="Cichocki N."/>
            <person name="Veneault-Fourrey C."/>
            <person name="LaButti K."/>
            <person name="Lindquist E.A."/>
            <person name="Lipzen A."/>
            <person name="Lundell T."/>
            <person name="Morin E."/>
            <person name="Murat C."/>
            <person name="Riley R."/>
            <person name="Ohm R."/>
            <person name="Sun H."/>
            <person name="Tunlid A."/>
            <person name="Henrissat B."/>
            <person name="Grigoriev I.V."/>
            <person name="Hibbett D.S."/>
            <person name="Martin F."/>
        </authorList>
    </citation>
    <scope>NUCLEOTIDE SEQUENCE [LARGE SCALE GENOMIC DNA]</scope>
    <source>
        <strain evidence="1 2">SS14</strain>
    </source>
</reference>